<dbReference type="InterPro" id="IPR057667">
    <property type="entry name" value="HTH_SB"/>
</dbReference>
<dbReference type="InterPro" id="IPR006599">
    <property type="entry name" value="CARP_motif"/>
</dbReference>
<dbReference type="AlphaFoldDB" id="A0AAE0Q0T0"/>
<evidence type="ECO:0000313" key="6">
    <source>
        <dbReference type="Proteomes" id="UP001274896"/>
    </source>
</evidence>
<proteinExistence type="inferred from homology"/>
<dbReference type="InterPro" id="IPR018106">
    <property type="entry name" value="CAP_CS_N"/>
</dbReference>
<evidence type="ECO:0000256" key="1">
    <source>
        <dbReference type="ARBA" id="ARBA00007659"/>
    </source>
</evidence>
<feature type="coiled-coil region" evidence="2">
    <location>
        <begin position="5"/>
        <end position="32"/>
    </location>
</feature>
<comment type="similarity">
    <text evidence="1">Belongs to the CAP family.</text>
</comment>
<protein>
    <recommendedName>
        <fullName evidence="4">C-CAP/cofactor C-like domain-containing protein</fullName>
    </recommendedName>
</protein>
<dbReference type="Pfam" id="PF08603">
    <property type="entry name" value="CAP_C"/>
    <property type="match status" value="1"/>
</dbReference>
<dbReference type="PROSITE" id="PS51329">
    <property type="entry name" value="C_CAP_COFACTOR_C"/>
    <property type="match status" value="1"/>
</dbReference>
<dbReference type="InterPro" id="IPR017901">
    <property type="entry name" value="C-CAP_CF_C-like"/>
</dbReference>
<accession>A0AAE0Q0T0</accession>
<dbReference type="GO" id="GO:0003677">
    <property type="term" value="F:DNA binding"/>
    <property type="evidence" value="ECO:0007669"/>
    <property type="project" value="InterPro"/>
</dbReference>
<dbReference type="GO" id="GO:0006313">
    <property type="term" value="P:DNA transposition"/>
    <property type="evidence" value="ECO:0007669"/>
    <property type="project" value="InterPro"/>
</dbReference>
<dbReference type="Pfam" id="PF25787">
    <property type="entry name" value="HTH_SB"/>
    <property type="match status" value="1"/>
</dbReference>
<dbReference type="InterPro" id="IPR036397">
    <property type="entry name" value="RNaseH_sf"/>
</dbReference>
<dbReference type="InterPro" id="IPR053950">
    <property type="entry name" value="CAP_N"/>
</dbReference>
<dbReference type="PANTHER" id="PTHR10652">
    <property type="entry name" value="ADENYLYL CYCLASE-ASSOCIATED PROTEIN"/>
    <property type="match status" value="1"/>
</dbReference>
<dbReference type="GO" id="GO:0005737">
    <property type="term" value="C:cytoplasm"/>
    <property type="evidence" value="ECO:0007669"/>
    <property type="project" value="TreeGrafter"/>
</dbReference>
<feature type="compositionally biased region" description="Polar residues" evidence="3">
    <location>
        <begin position="632"/>
        <end position="651"/>
    </location>
</feature>
<dbReference type="Gene3D" id="3.30.420.10">
    <property type="entry name" value="Ribonuclease H-like superfamily/Ribonuclease H"/>
    <property type="match status" value="1"/>
</dbReference>
<dbReference type="SMART" id="SM00673">
    <property type="entry name" value="CARP"/>
    <property type="match status" value="2"/>
</dbReference>
<dbReference type="Pfam" id="PF01498">
    <property type="entry name" value="HTH_Tnp_Tc3_2"/>
    <property type="match status" value="1"/>
</dbReference>
<dbReference type="PROSITE" id="PS01088">
    <property type="entry name" value="CAP_1"/>
    <property type="match status" value="1"/>
</dbReference>
<keyword evidence="2" id="KW-0175">Coiled coil</keyword>
<evidence type="ECO:0000256" key="2">
    <source>
        <dbReference type="SAM" id="Coils"/>
    </source>
</evidence>
<dbReference type="FunFam" id="2.160.20.70:FF:000001">
    <property type="entry name" value="Adenylyl cyclase-associated protein"/>
    <property type="match status" value="1"/>
</dbReference>
<organism evidence="5 6">
    <name type="scientific">Hemibagrus guttatus</name>
    <dbReference type="NCBI Taxonomy" id="175788"/>
    <lineage>
        <taxon>Eukaryota</taxon>
        <taxon>Metazoa</taxon>
        <taxon>Chordata</taxon>
        <taxon>Craniata</taxon>
        <taxon>Vertebrata</taxon>
        <taxon>Euteleostomi</taxon>
        <taxon>Actinopterygii</taxon>
        <taxon>Neopterygii</taxon>
        <taxon>Teleostei</taxon>
        <taxon>Ostariophysi</taxon>
        <taxon>Siluriformes</taxon>
        <taxon>Bagridae</taxon>
        <taxon>Hemibagrus</taxon>
    </lineage>
</organism>
<feature type="region of interest" description="Disordered" evidence="3">
    <location>
        <begin position="624"/>
        <end position="659"/>
    </location>
</feature>
<dbReference type="Pfam" id="PF21938">
    <property type="entry name" value="CAP_N"/>
    <property type="match status" value="1"/>
</dbReference>
<dbReference type="SUPFAM" id="SSF101278">
    <property type="entry name" value="N-terminal domain of adenylylcyclase associated protein, CAP"/>
    <property type="match status" value="1"/>
</dbReference>
<dbReference type="PANTHER" id="PTHR10652:SF24">
    <property type="entry name" value="ADENYLYL CYCLASE-ASSOCIATED PROTEIN"/>
    <property type="match status" value="1"/>
</dbReference>
<dbReference type="Gene3D" id="1.10.10.10">
    <property type="entry name" value="Winged helix-like DNA-binding domain superfamily/Winged helix DNA-binding domain"/>
    <property type="match status" value="1"/>
</dbReference>
<dbReference type="InterPro" id="IPR036222">
    <property type="entry name" value="CAP_N_sf"/>
</dbReference>
<dbReference type="EMBL" id="JAUCMX010000024">
    <property type="protein sequence ID" value="KAK3511641.1"/>
    <property type="molecule type" value="Genomic_DNA"/>
</dbReference>
<dbReference type="InterPro" id="IPR002492">
    <property type="entry name" value="Transposase_Tc1-like"/>
</dbReference>
<dbReference type="GO" id="GO:0003779">
    <property type="term" value="F:actin binding"/>
    <property type="evidence" value="ECO:0007669"/>
    <property type="project" value="InterPro"/>
</dbReference>
<dbReference type="PROSITE" id="PS01089">
    <property type="entry name" value="CAP_2"/>
    <property type="match status" value="1"/>
</dbReference>
<dbReference type="Pfam" id="PF13358">
    <property type="entry name" value="DDE_3"/>
    <property type="match status" value="1"/>
</dbReference>
<dbReference type="GO" id="GO:0019933">
    <property type="term" value="P:cAMP-mediated signaling"/>
    <property type="evidence" value="ECO:0007669"/>
    <property type="project" value="TreeGrafter"/>
</dbReference>
<dbReference type="GO" id="GO:0007015">
    <property type="term" value="P:actin filament organization"/>
    <property type="evidence" value="ECO:0007669"/>
    <property type="project" value="TreeGrafter"/>
</dbReference>
<gene>
    <name evidence="5" type="ORF">QTP70_014593</name>
</gene>
<feature type="domain" description="C-CAP/cofactor C-like" evidence="4">
    <location>
        <begin position="653"/>
        <end position="792"/>
    </location>
</feature>
<dbReference type="GO" id="GO:0015074">
    <property type="term" value="P:DNA integration"/>
    <property type="evidence" value="ECO:0007669"/>
    <property type="project" value="InterPro"/>
</dbReference>
<evidence type="ECO:0000256" key="3">
    <source>
        <dbReference type="SAM" id="MobiDB-lite"/>
    </source>
</evidence>
<dbReference type="InterPro" id="IPR028417">
    <property type="entry name" value="CAP_CS_C"/>
</dbReference>
<feature type="region of interest" description="Disordered" evidence="3">
    <location>
        <begin position="562"/>
        <end position="594"/>
    </location>
</feature>
<dbReference type="InterPro" id="IPR038717">
    <property type="entry name" value="Tc1-like_DDE_dom"/>
</dbReference>
<dbReference type="InterPro" id="IPR013912">
    <property type="entry name" value="Adenylate_cyclase-assoc_CAP_C"/>
</dbReference>
<evidence type="ECO:0000259" key="4">
    <source>
        <dbReference type="PROSITE" id="PS51329"/>
    </source>
</evidence>
<feature type="compositionally biased region" description="Pro residues" evidence="3">
    <location>
        <begin position="570"/>
        <end position="582"/>
    </location>
</feature>
<dbReference type="InterPro" id="IPR001837">
    <property type="entry name" value="Adenylate_cyclase-assoc_CAP"/>
</dbReference>
<dbReference type="InterPro" id="IPR009057">
    <property type="entry name" value="Homeodomain-like_sf"/>
</dbReference>
<dbReference type="InterPro" id="IPR036223">
    <property type="entry name" value="CAP_C_sf"/>
</dbReference>
<evidence type="ECO:0000313" key="5">
    <source>
        <dbReference type="EMBL" id="KAK3511641.1"/>
    </source>
</evidence>
<dbReference type="Proteomes" id="UP001274896">
    <property type="component" value="Unassembled WGS sequence"/>
</dbReference>
<dbReference type="InterPro" id="IPR036388">
    <property type="entry name" value="WH-like_DNA-bd_sf"/>
</dbReference>
<name>A0AAE0Q0T0_9TELE</name>
<reference evidence="5" key="1">
    <citation type="submission" date="2023-06" db="EMBL/GenBank/DDBJ databases">
        <title>Male Hemibagrus guttatus genome.</title>
        <authorList>
            <person name="Bian C."/>
        </authorList>
    </citation>
    <scope>NUCLEOTIDE SEQUENCE</scope>
    <source>
        <strain evidence="5">Male_cb2023</strain>
        <tissue evidence="5">Muscle</tissue>
    </source>
</reference>
<keyword evidence="6" id="KW-1185">Reference proteome</keyword>
<sequence length="814" mass="91331">MDGSSLAMEALIERLEQAVKRLEVVSDKLQGYSGSLSNGEMNGYHVIAGSLQGESQCMDAFDNLLRGPLSEYFKNSRTIGGDVAKHYKRHLSTTSNSQTPNSTMAKTKELSKDTRNKIVDLHQAGKTESAIGKQLGVKKSTVGAIIRKWKTYKTTDNLPRSGAPRKISPRGVKMITRTVSKNPRTTRGDLVNDLQRAGTKVTKATISNTLRHQGLKSCSARRVPLLKPVHVRARLKFAREHLDDPEEDWENVIWSDETKIELFGKNSTCRAWRRKNAELHPKNTIPTVKHGGGNIMLWGCFSAKGPGRLIRVKERMNGAMYREILSKNLLPSARALKMKCGWVFQHDNDPKHTARATKEWLRKKHFKVLEWPSQSPDLNPIENLWRELKICVAQRQPQNITALEEICMEEWAKLPETAEMVHNALLVQKAFLKLATTHQEPSQTELADLLRPISEQIEQIQNFREKNRGSRLFNHLSAVSESIPALGWVAVNQKPGPYVKEMNDAAIFYTNRVLKDYKDIDPCHVEWVRSYLSIWTELQAFIKQHHTTGLVWSKTGPVAPSSMLMAEPATPCPPPPPPPPPVFTEDGPKTDHSAAQRSALFAQLNQGENITKGLKHVCDEQKTHKNPVLRSQGGTSKASPSKGTTPSSSAPTPAKKTSPVLELEGKKWRVEHQEQVHDLVIEETELKQVVYVFSCNNSTLQIKGKVNSIIVDNCKKLGLVFENVVGIFEIINSRDIRLQVLGKVPTISINKTEGCHIYLSKESLNCEIISAKSSEMNILVPQEDDDYREFPVPEQFKTIWDGSKLVTEPTEIAG</sequence>
<dbReference type="SUPFAM" id="SSF46689">
    <property type="entry name" value="Homeodomain-like"/>
    <property type="match status" value="1"/>
</dbReference>
<dbReference type="GO" id="GO:0000902">
    <property type="term" value="P:cell morphogenesis"/>
    <property type="evidence" value="ECO:0007669"/>
    <property type="project" value="TreeGrafter"/>
</dbReference>
<dbReference type="Gene3D" id="2.160.20.70">
    <property type="match status" value="1"/>
</dbReference>
<dbReference type="GO" id="GO:0008179">
    <property type="term" value="F:adenylate cyclase binding"/>
    <property type="evidence" value="ECO:0007669"/>
    <property type="project" value="TreeGrafter"/>
</dbReference>
<dbReference type="SUPFAM" id="SSF69340">
    <property type="entry name" value="C-terminal domain of adenylylcyclase associated protein"/>
    <property type="match status" value="1"/>
</dbReference>
<dbReference type="InterPro" id="IPR016098">
    <property type="entry name" value="CAP/MinC_C"/>
</dbReference>
<comment type="caution">
    <text evidence="5">The sequence shown here is derived from an EMBL/GenBank/DDBJ whole genome shotgun (WGS) entry which is preliminary data.</text>
</comment>